<accession>A0A5C7FS94</accession>
<dbReference type="Proteomes" id="UP000321413">
    <property type="component" value="Unassembled WGS sequence"/>
</dbReference>
<dbReference type="AlphaFoldDB" id="A0A5C7FS94"/>
<organism evidence="1 2">
    <name type="scientific">Massilia arenae</name>
    <dbReference type="NCBI Taxonomy" id="2603288"/>
    <lineage>
        <taxon>Bacteria</taxon>
        <taxon>Pseudomonadati</taxon>
        <taxon>Pseudomonadota</taxon>
        <taxon>Betaproteobacteria</taxon>
        <taxon>Burkholderiales</taxon>
        <taxon>Oxalobacteraceae</taxon>
        <taxon>Telluria group</taxon>
        <taxon>Massilia</taxon>
    </lineage>
</organism>
<protein>
    <submittedName>
        <fullName evidence="1">Uncharacterized protein</fullName>
    </submittedName>
</protein>
<keyword evidence="2" id="KW-1185">Reference proteome</keyword>
<evidence type="ECO:0000313" key="2">
    <source>
        <dbReference type="Proteomes" id="UP000321413"/>
    </source>
</evidence>
<comment type="caution">
    <text evidence="1">The sequence shown here is derived from an EMBL/GenBank/DDBJ whole genome shotgun (WGS) entry which is preliminary data.</text>
</comment>
<gene>
    <name evidence="1" type="ORF">FVD38_18875</name>
</gene>
<name>A0A5C7FS94_9BURK</name>
<sequence length="126" mass="12628">MLEPVKAVVAVVGTPGAALAAALERFRARGAHVTGDLAAALPGRFRLAWIFADAADAGAPEVAAWHARLAAVAPVQLALHADIGAGGEEALARAGANFVGGVIVQPYDNAGLAQVAALIDDFLARG</sequence>
<dbReference type="EMBL" id="VPFD01000022">
    <property type="protein sequence ID" value="TXF97858.1"/>
    <property type="molecule type" value="Genomic_DNA"/>
</dbReference>
<evidence type="ECO:0000313" key="1">
    <source>
        <dbReference type="EMBL" id="TXF97858.1"/>
    </source>
</evidence>
<proteinExistence type="predicted"/>
<reference evidence="1 2" key="1">
    <citation type="submission" date="2019-08" db="EMBL/GenBank/DDBJ databases">
        <title>Massilia golmudensis sp. nov., isolated from sand in the Qinghai-Tibetan Plateau.</title>
        <authorList>
            <person name="Zhang B."/>
        </authorList>
    </citation>
    <scope>NUCLEOTIDE SEQUENCE [LARGE SCALE GENOMIC DNA]</scope>
    <source>
        <strain evidence="1 2">GEM5</strain>
    </source>
</reference>
<dbReference type="RefSeq" id="WP_147936252.1">
    <property type="nucleotide sequence ID" value="NZ_VPFD01000022.1"/>
</dbReference>